<dbReference type="GO" id="GO:0016567">
    <property type="term" value="P:protein ubiquitination"/>
    <property type="evidence" value="ECO:0007669"/>
    <property type="project" value="InterPro"/>
</dbReference>
<dbReference type="SUPFAM" id="SSF57850">
    <property type="entry name" value="RING/U-box"/>
    <property type="match status" value="1"/>
</dbReference>
<reference evidence="7" key="1">
    <citation type="submission" date="2016-05" db="EMBL/GenBank/DDBJ databases">
        <authorList>
            <person name="Lavstsen T."/>
            <person name="Jespersen J.S."/>
        </authorList>
    </citation>
    <scope>NUCLEOTIDE SEQUENCE</scope>
    <source>
        <tissue evidence="7">Brain</tissue>
    </source>
</reference>
<name>A0A1A8FDG5_9TELE</name>
<dbReference type="GO" id="GO:0004842">
    <property type="term" value="F:ubiquitin-protein transferase activity"/>
    <property type="evidence" value="ECO:0007669"/>
    <property type="project" value="InterPro"/>
</dbReference>
<keyword evidence="2 4" id="KW-0863">Zinc-finger</keyword>
<dbReference type="PROSITE" id="PS51698">
    <property type="entry name" value="U_BOX"/>
    <property type="match status" value="1"/>
</dbReference>
<dbReference type="PANTHER" id="PTHR25465">
    <property type="entry name" value="B-BOX DOMAIN CONTAINING"/>
    <property type="match status" value="1"/>
</dbReference>
<evidence type="ECO:0008006" key="8">
    <source>
        <dbReference type="Google" id="ProtNLM"/>
    </source>
</evidence>
<dbReference type="GO" id="GO:0008270">
    <property type="term" value="F:zinc ion binding"/>
    <property type="evidence" value="ECO:0007669"/>
    <property type="project" value="UniProtKB-KW"/>
</dbReference>
<dbReference type="PROSITE" id="PS00518">
    <property type="entry name" value="ZF_RING_1"/>
    <property type="match status" value="1"/>
</dbReference>
<evidence type="ECO:0000259" key="6">
    <source>
        <dbReference type="PROSITE" id="PS51698"/>
    </source>
</evidence>
<dbReference type="AlphaFoldDB" id="A0A1A8FDG5"/>
<evidence type="ECO:0000256" key="3">
    <source>
        <dbReference type="ARBA" id="ARBA00022833"/>
    </source>
</evidence>
<accession>A0A1A8FDG5</accession>
<dbReference type="PROSITE" id="PS50089">
    <property type="entry name" value="ZF_RING_2"/>
    <property type="match status" value="1"/>
</dbReference>
<reference evidence="7" key="2">
    <citation type="submission" date="2016-06" db="EMBL/GenBank/DDBJ databases">
        <title>The genome of a short-lived fish provides insights into sex chromosome evolution and the genetic control of aging.</title>
        <authorList>
            <person name="Reichwald K."/>
            <person name="Felder M."/>
            <person name="Petzold A."/>
            <person name="Koch P."/>
            <person name="Groth M."/>
            <person name="Platzer M."/>
        </authorList>
    </citation>
    <scope>NUCLEOTIDE SEQUENCE</scope>
    <source>
        <tissue evidence="7">Brain</tissue>
    </source>
</reference>
<organism evidence="7">
    <name type="scientific">Nothobranchius korthausae</name>
    <dbReference type="NCBI Taxonomy" id="1143690"/>
    <lineage>
        <taxon>Eukaryota</taxon>
        <taxon>Metazoa</taxon>
        <taxon>Chordata</taxon>
        <taxon>Craniata</taxon>
        <taxon>Vertebrata</taxon>
        <taxon>Euteleostomi</taxon>
        <taxon>Actinopterygii</taxon>
        <taxon>Neopterygii</taxon>
        <taxon>Teleostei</taxon>
        <taxon>Neoteleostei</taxon>
        <taxon>Acanthomorphata</taxon>
        <taxon>Ovalentaria</taxon>
        <taxon>Atherinomorphae</taxon>
        <taxon>Cyprinodontiformes</taxon>
        <taxon>Nothobranchiidae</taxon>
        <taxon>Nothobranchius</taxon>
    </lineage>
</organism>
<proteinExistence type="predicted"/>
<keyword evidence="3" id="KW-0862">Zinc</keyword>
<dbReference type="InterPro" id="IPR013083">
    <property type="entry name" value="Znf_RING/FYVE/PHD"/>
</dbReference>
<gene>
    <name evidence="7" type="primary">Nfu_g_1_002318</name>
</gene>
<feature type="non-terminal residue" evidence="7">
    <location>
        <position position="88"/>
    </location>
</feature>
<dbReference type="InterPro" id="IPR017907">
    <property type="entry name" value="Znf_RING_CS"/>
</dbReference>
<dbReference type="Pfam" id="PF13445">
    <property type="entry name" value="zf-RING_UBOX"/>
    <property type="match status" value="1"/>
</dbReference>
<dbReference type="InterPro" id="IPR003613">
    <property type="entry name" value="Ubox_domain"/>
</dbReference>
<feature type="non-terminal residue" evidence="7">
    <location>
        <position position="1"/>
    </location>
</feature>
<dbReference type="InterPro" id="IPR051051">
    <property type="entry name" value="E3_ubiq-ligase_TRIM/RNF"/>
</dbReference>
<evidence type="ECO:0000256" key="2">
    <source>
        <dbReference type="ARBA" id="ARBA00022771"/>
    </source>
</evidence>
<feature type="domain" description="RING-type" evidence="5">
    <location>
        <begin position="3"/>
        <end position="44"/>
    </location>
</feature>
<evidence type="ECO:0000256" key="1">
    <source>
        <dbReference type="ARBA" id="ARBA00022723"/>
    </source>
</evidence>
<feature type="domain" description="U-box" evidence="6">
    <location>
        <begin position="1"/>
        <end position="73"/>
    </location>
</feature>
<dbReference type="InterPro" id="IPR001841">
    <property type="entry name" value="Znf_RING"/>
</dbReference>
<dbReference type="EMBL" id="HAEB01010311">
    <property type="protein sequence ID" value="SBQ56838.1"/>
    <property type="molecule type" value="Transcribed_RNA"/>
</dbReference>
<dbReference type="SMART" id="SM00184">
    <property type="entry name" value="RING"/>
    <property type="match status" value="1"/>
</dbReference>
<dbReference type="InterPro" id="IPR027370">
    <property type="entry name" value="Znf-RING_euk"/>
</dbReference>
<keyword evidence="1" id="KW-0479">Metal-binding</keyword>
<dbReference type="Gene3D" id="3.30.40.10">
    <property type="entry name" value="Zinc/RING finger domain, C3HC4 (zinc finger)"/>
    <property type="match status" value="1"/>
</dbReference>
<protein>
    <recommendedName>
        <fullName evidence="8">RING-type domain-containing protein</fullName>
    </recommendedName>
</protein>
<dbReference type="PANTHER" id="PTHR25465:SF49">
    <property type="entry name" value="BLOODTHIRSTY-RELATED GENE FAMILY, MEMBER 1-RELATED"/>
    <property type="match status" value="1"/>
</dbReference>
<evidence type="ECO:0000313" key="7">
    <source>
        <dbReference type="EMBL" id="SBQ56838.1"/>
    </source>
</evidence>
<dbReference type="SMART" id="SM00504">
    <property type="entry name" value="Ubox"/>
    <property type="match status" value="1"/>
</dbReference>
<sequence length="88" mass="10113">FLCSICLDVFTDPVTTPCGHNFCKTCISQHWDSGDTSCWCPVCRKVFQMRPDLEVNTLLREMVHQFGVETGRSSEQQADDIQQMIQNR</sequence>
<evidence type="ECO:0000256" key="4">
    <source>
        <dbReference type="PROSITE-ProRule" id="PRU00175"/>
    </source>
</evidence>
<evidence type="ECO:0000259" key="5">
    <source>
        <dbReference type="PROSITE" id="PS50089"/>
    </source>
</evidence>